<keyword evidence="1" id="KW-0805">Transcription regulation</keyword>
<dbReference type="CDD" id="cd07377">
    <property type="entry name" value="WHTH_GntR"/>
    <property type="match status" value="1"/>
</dbReference>
<feature type="domain" description="HTH gntR-type" evidence="4">
    <location>
        <begin position="9"/>
        <end position="77"/>
    </location>
</feature>
<keyword evidence="3" id="KW-0804">Transcription</keyword>
<dbReference type="InterPro" id="IPR008920">
    <property type="entry name" value="TF_FadR/GntR_C"/>
</dbReference>
<dbReference type="Gene3D" id="1.20.120.530">
    <property type="entry name" value="GntR ligand-binding domain-like"/>
    <property type="match status" value="1"/>
</dbReference>
<dbReference type="GO" id="GO:0003700">
    <property type="term" value="F:DNA-binding transcription factor activity"/>
    <property type="evidence" value="ECO:0007669"/>
    <property type="project" value="InterPro"/>
</dbReference>
<dbReference type="SUPFAM" id="SSF46785">
    <property type="entry name" value="Winged helix' DNA-binding domain"/>
    <property type="match status" value="1"/>
</dbReference>
<evidence type="ECO:0000256" key="1">
    <source>
        <dbReference type="ARBA" id="ARBA00023015"/>
    </source>
</evidence>
<dbReference type="Pfam" id="PF07729">
    <property type="entry name" value="FCD"/>
    <property type="match status" value="1"/>
</dbReference>
<evidence type="ECO:0000256" key="2">
    <source>
        <dbReference type="ARBA" id="ARBA00023125"/>
    </source>
</evidence>
<dbReference type="InterPro" id="IPR036390">
    <property type="entry name" value="WH_DNA-bd_sf"/>
</dbReference>
<geneLocation type="plasmid" evidence="5">
    <name>pGY4MC101</name>
</geneLocation>
<dbReference type="PRINTS" id="PR00035">
    <property type="entry name" value="HTHGNTR"/>
</dbReference>
<dbReference type="InterPro" id="IPR000524">
    <property type="entry name" value="Tscrpt_reg_HTH_GntR"/>
</dbReference>
<dbReference type="Gene3D" id="1.10.10.10">
    <property type="entry name" value="Winged helix-like DNA-binding domain superfamily/Winged helix DNA-binding domain"/>
    <property type="match status" value="1"/>
</dbReference>
<dbReference type="PANTHER" id="PTHR43537">
    <property type="entry name" value="TRANSCRIPTIONAL REGULATOR, GNTR FAMILY"/>
    <property type="match status" value="1"/>
</dbReference>
<dbReference type="InterPro" id="IPR011711">
    <property type="entry name" value="GntR_C"/>
</dbReference>
<sequence length="241" mass="27262">MEIKPIKKKKVYHEIIEQIQTAIRSGQLKPGDRLPSERDLAKQFQVSRTTIKEAITVMEAIGVLEIRTGIGTFVRKTSEDLDEDLNDILADNGAEIDELMEFRQAVEVEAAYYAAVRGSLEEKQKLRQQFEELEKAVRAKKLPAKSDFAFHMQISAMSGNGLFFKTMELISDKLLKSVTKNTVNTMAGAGNPKKVLEEHRAICEAILNGDGMEARRAMRHHLDSVIFRYRNAKLSVPQSRE</sequence>
<dbReference type="InterPro" id="IPR036388">
    <property type="entry name" value="WH-like_DNA-bd_sf"/>
</dbReference>
<dbReference type="EMBL" id="CP002294">
    <property type="protein sequence ID" value="ADP76470.1"/>
    <property type="molecule type" value="Genomic_DNA"/>
</dbReference>
<dbReference type="PANTHER" id="PTHR43537:SF5">
    <property type="entry name" value="UXU OPERON TRANSCRIPTIONAL REGULATOR"/>
    <property type="match status" value="1"/>
</dbReference>
<reference evidence="5" key="1">
    <citation type="submission" date="2010-10" db="EMBL/GenBank/DDBJ databases">
        <title>Complete sequence of plasmid of Geobacillus sp. Y4.1MC1.</title>
        <authorList>
            <consortium name="US DOE Joint Genome Institute"/>
            <person name="Lucas S."/>
            <person name="Copeland A."/>
            <person name="Lapidus A."/>
            <person name="Cheng J.-F."/>
            <person name="Bruce D."/>
            <person name="Goodwin L."/>
            <person name="Pitluck S."/>
            <person name="Chertkov O."/>
            <person name="Zhang X."/>
            <person name="Detter J.C."/>
            <person name="Han C."/>
            <person name="Tapia R."/>
            <person name="Land M."/>
            <person name="Hauser L."/>
            <person name="Jeffries C."/>
            <person name="Kyrpides N."/>
            <person name="Ivanova N."/>
            <person name="Ovchinnikova G."/>
            <person name="Brumm P."/>
            <person name="Mead D."/>
            <person name="Woyke T."/>
        </authorList>
    </citation>
    <scope>NUCLEOTIDE SEQUENCE [LARGE SCALE GENOMIC DNA]</scope>
    <source>
        <strain evidence="5">Y4.1MC1</strain>
        <plasmid evidence="5">pGY4MC101</plasmid>
    </source>
</reference>
<evidence type="ECO:0000256" key="3">
    <source>
        <dbReference type="ARBA" id="ARBA00023163"/>
    </source>
</evidence>
<evidence type="ECO:0000313" key="5">
    <source>
        <dbReference type="EMBL" id="ADP76470.1"/>
    </source>
</evidence>
<name>A0A7U3YIN4_GEOS0</name>
<keyword evidence="5" id="KW-0614">Plasmid</keyword>
<dbReference type="GO" id="GO:0003677">
    <property type="term" value="F:DNA binding"/>
    <property type="evidence" value="ECO:0007669"/>
    <property type="project" value="UniProtKB-KW"/>
</dbReference>
<dbReference type="SMART" id="SM00345">
    <property type="entry name" value="HTH_GNTR"/>
    <property type="match status" value="1"/>
</dbReference>
<dbReference type="SMART" id="SM00895">
    <property type="entry name" value="FCD"/>
    <property type="match status" value="1"/>
</dbReference>
<protein>
    <submittedName>
        <fullName evidence="5">GntR domain protein</fullName>
    </submittedName>
</protein>
<dbReference type="PROSITE" id="PS50949">
    <property type="entry name" value="HTH_GNTR"/>
    <property type="match status" value="1"/>
</dbReference>
<keyword evidence="2" id="KW-0238">DNA-binding</keyword>
<dbReference type="Pfam" id="PF00392">
    <property type="entry name" value="GntR"/>
    <property type="match status" value="1"/>
</dbReference>
<evidence type="ECO:0000259" key="4">
    <source>
        <dbReference type="PROSITE" id="PS50949"/>
    </source>
</evidence>
<dbReference type="SUPFAM" id="SSF48008">
    <property type="entry name" value="GntR ligand-binding domain-like"/>
    <property type="match status" value="1"/>
</dbReference>
<proteinExistence type="predicted"/>
<dbReference type="AlphaFoldDB" id="A0A7U3YIN4"/>
<dbReference type="KEGG" id="gmc:GY4MC1_3850"/>
<gene>
    <name evidence="5" type="ORF">GY4MC1_3850</name>
</gene>
<accession>A0A7U3YIN4</accession>
<organism evidence="5">
    <name type="scientific">Geobacillus sp. (strain Y4.1MC1)</name>
    <dbReference type="NCBI Taxonomy" id="581103"/>
    <lineage>
        <taxon>Bacteria</taxon>
        <taxon>Bacillati</taxon>
        <taxon>Bacillota</taxon>
        <taxon>Bacilli</taxon>
        <taxon>Bacillales</taxon>
        <taxon>Anoxybacillaceae</taxon>
        <taxon>Geobacillus</taxon>
    </lineage>
</organism>